<dbReference type="Proteomes" id="UP000765509">
    <property type="component" value="Unassembled WGS sequence"/>
</dbReference>
<dbReference type="OrthoDB" id="8026949at2759"/>
<evidence type="ECO:0000313" key="6">
    <source>
        <dbReference type="Proteomes" id="UP000765509"/>
    </source>
</evidence>
<dbReference type="InterPro" id="IPR001878">
    <property type="entry name" value="Znf_CCHC"/>
</dbReference>
<accession>A0A9Q3I6T3</accession>
<dbReference type="PROSITE" id="PS50158">
    <property type="entry name" value="ZF_CCHC"/>
    <property type="match status" value="1"/>
</dbReference>
<feature type="compositionally biased region" description="Polar residues" evidence="3">
    <location>
        <begin position="140"/>
        <end position="154"/>
    </location>
</feature>
<reference evidence="5" key="1">
    <citation type="submission" date="2021-03" db="EMBL/GenBank/DDBJ databases">
        <title>Draft genome sequence of rust myrtle Austropuccinia psidii MF-1, a brazilian biotype.</title>
        <authorList>
            <person name="Quecine M.C."/>
            <person name="Pachon D.M.R."/>
            <person name="Bonatelli M.L."/>
            <person name="Correr F.H."/>
            <person name="Franceschini L.M."/>
            <person name="Leite T.F."/>
            <person name="Margarido G.R.A."/>
            <person name="Almeida C.A."/>
            <person name="Ferrarezi J.A."/>
            <person name="Labate C.A."/>
        </authorList>
    </citation>
    <scope>NUCLEOTIDE SEQUENCE</scope>
    <source>
        <strain evidence="5">MF-1</strain>
    </source>
</reference>
<evidence type="ECO:0000256" key="3">
    <source>
        <dbReference type="SAM" id="MobiDB-lite"/>
    </source>
</evidence>
<dbReference type="SUPFAM" id="SSF57756">
    <property type="entry name" value="Retrovirus zinc finger-like domains"/>
    <property type="match status" value="1"/>
</dbReference>
<keyword evidence="6" id="KW-1185">Reference proteome</keyword>
<name>A0A9Q3I6T3_9BASI</name>
<organism evidence="5 6">
    <name type="scientific">Austropuccinia psidii MF-1</name>
    <dbReference type="NCBI Taxonomy" id="1389203"/>
    <lineage>
        <taxon>Eukaryota</taxon>
        <taxon>Fungi</taxon>
        <taxon>Dikarya</taxon>
        <taxon>Basidiomycota</taxon>
        <taxon>Pucciniomycotina</taxon>
        <taxon>Pucciniomycetes</taxon>
        <taxon>Pucciniales</taxon>
        <taxon>Sphaerophragmiaceae</taxon>
        <taxon>Austropuccinia</taxon>
    </lineage>
</organism>
<sequence>MGQLVQRSVMRRPKVYRAMMDKLDTKILCGRSPTFASCVLTLESCFQRPEVNDVTPSFNSMTIQQRPLSIPEGDEQSALCTMFQVTCHNCNKWGHVAKDCPESKLGRATTSAPPLGIRPTVAPANFQTHYPMIRPPTNFPFHNSHQPFQHNQHPASRLTKQLDF</sequence>
<dbReference type="GO" id="GO:0006397">
    <property type="term" value="P:mRNA processing"/>
    <property type="evidence" value="ECO:0007669"/>
    <property type="project" value="UniProtKB-KW"/>
</dbReference>
<dbReference type="EMBL" id="AVOT02035802">
    <property type="protein sequence ID" value="MBW0530213.1"/>
    <property type="molecule type" value="Genomic_DNA"/>
</dbReference>
<dbReference type="GO" id="GO:0008270">
    <property type="term" value="F:zinc ion binding"/>
    <property type="evidence" value="ECO:0007669"/>
    <property type="project" value="UniProtKB-KW"/>
</dbReference>
<feature type="region of interest" description="Disordered" evidence="3">
    <location>
        <begin position="138"/>
        <end position="164"/>
    </location>
</feature>
<dbReference type="GO" id="GO:0003676">
    <property type="term" value="F:nucleic acid binding"/>
    <property type="evidence" value="ECO:0007669"/>
    <property type="project" value="InterPro"/>
</dbReference>
<gene>
    <name evidence="5" type="ORF">O181_069928</name>
</gene>
<evidence type="ECO:0000256" key="2">
    <source>
        <dbReference type="PROSITE-ProRule" id="PRU00047"/>
    </source>
</evidence>
<keyword evidence="1" id="KW-0507">mRNA processing</keyword>
<feature type="domain" description="CCHC-type" evidence="4">
    <location>
        <begin position="87"/>
        <end position="102"/>
    </location>
</feature>
<keyword evidence="2" id="KW-0479">Metal-binding</keyword>
<dbReference type="SMART" id="SM00343">
    <property type="entry name" value="ZnF_C2HC"/>
    <property type="match status" value="1"/>
</dbReference>
<protein>
    <recommendedName>
        <fullName evidence="4">CCHC-type domain-containing protein</fullName>
    </recommendedName>
</protein>
<comment type="caution">
    <text evidence="5">The sequence shown here is derived from an EMBL/GenBank/DDBJ whole genome shotgun (WGS) entry which is preliminary data.</text>
</comment>
<keyword evidence="2" id="KW-0863">Zinc-finger</keyword>
<proteinExistence type="predicted"/>
<dbReference type="AlphaFoldDB" id="A0A9Q3I6T3"/>
<dbReference type="InterPro" id="IPR036875">
    <property type="entry name" value="Znf_CCHC_sf"/>
</dbReference>
<keyword evidence="2" id="KW-0862">Zinc</keyword>
<evidence type="ECO:0000259" key="4">
    <source>
        <dbReference type="PROSITE" id="PS50158"/>
    </source>
</evidence>
<evidence type="ECO:0000256" key="1">
    <source>
        <dbReference type="ARBA" id="ARBA00022664"/>
    </source>
</evidence>
<dbReference type="Pfam" id="PF00098">
    <property type="entry name" value="zf-CCHC"/>
    <property type="match status" value="1"/>
</dbReference>
<evidence type="ECO:0000313" key="5">
    <source>
        <dbReference type="EMBL" id="MBW0530213.1"/>
    </source>
</evidence>
<dbReference type="Gene3D" id="4.10.60.10">
    <property type="entry name" value="Zinc finger, CCHC-type"/>
    <property type="match status" value="1"/>
</dbReference>